<keyword evidence="4" id="KW-1185">Reference proteome</keyword>
<dbReference type="InterPro" id="IPR025676">
    <property type="entry name" value="Clr5_dom"/>
</dbReference>
<evidence type="ECO:0000256" key="1">
    <source>
        <dbReference type="SAM" id="MobiDB-lite"/>
    </source>
</evidence>
<comment type="caution">
    <text evidence="3">The sequence shown here is derived from an EMBL/GenBank/DDBJ whole genome shotgun (WGS) entry which is preliminary data.</text>
</comment>
<feature type="region of interest" description="Disordered" evidence="1">
    <location>
        <begin position="272"/>
        <end position="293"/>
    </location>
</feature>
<sequence>MDSGQPSSLELFLDVPFSRRWECHRNTIHRLYIDEDRPVEGAEGVAAIMKGTYRFDANVRQYKYHLKKWNISKSVSSTVKDQAIQTLGKRIRDGTAVGGIRYKGVEIDKQKLRRYIQDDARLNANFKLTRSVFFRWNLPYRALKATLDHPSPGASDFSTPSNFSVFSPPVIRDHPTPGTAASPVNAPTPTTQAISVKTHFDRSRSFIKGDIGEFLGGMSSSDRRVATTWLHQYWLFAFTTSKHWGKGPKKWTADMLRMTEFPEQYSLPSTPAGLGVASEVRSPSSGSRNQYGVRNADHQQHRVPQPSPLCRWCIHVNYINYQGIPSPPLEEGADFDVQDSNNWPQWAEDPRTVAERLCDALADNSFSNMNAQDLPLSTNAIAMAAAASPDTMSVEAIGFAIMAQNEELVDELLDDAVHGDLDVSAIYPYHLAASYLNGSNTCCDMFRPLLRLVRHNVIGRLYVNELGHTVLDSFMLTILKAHTSCTPIMADERLKTMTRFPGEEIDICGRWDADSPCLRALNAHGSPGIPFSWKHMFCHTSVQAICHSITRLFSELHSPDINTPSGLFTKSCFTCGDRLVPGPLHTLVLTAFHLAQKGCEGETLFGMVACLTCLLMNGADPTAKANLSVDLLLEVDGQHECTHVSLDPLELGQKVPPTAWNSWPEETRLGWDCFMAVLGFAQREMTRVTSRALRSGQEADDYYFDYDAFPPLTEDRSLPVDRYGLDSEDPYDVDDDSECDHRRGNMFCVTNKHLGVLWSAIQTELVSYRRIRDGDAWVSDNFDLRTVKDGANTNTGCGKLFTEGGILNIATTDEACSFYFSNMEDWSRSTYR</sequence>
<organism evidence="3 4">
    <name type="scientific">Xylaria grammica</name>
    <dbReference type="NCBI Taxonomy" id="363999"/>
    <lineage>
        <taxon>Eukaryota</taxon>
        <taxon>Fungi</taxon>
        <taxon>Dikarya</taxon>
        <taxon>Ascomycota</taxon>
        <taxon>Pezizomycotina</taxon>
        <taxon>Sordariomycetes</taxon>
        <taxon>Xylariomycetidae</taxon>
        <taxon>Xylariales</taxon>
        <taxon>Xylariaceae</taxon>
        <taxon>Xylaria</taxon>
    </lineage>
</organism>
<evidence type="ECO:0000259" key="2">
    <source>
        <dbReference type="Pfam" id="PF14420"/>
    </source>
</evidence>
<evidence type="ECO:0000313" key="4">
    <source>
        <dbReference type="Proteomes" id="UP000286045"/>
    </source>
</evidence>
<dbReference type="Pfam" id="PF14420">
    <property type="entry name" value="Clr5"/>
    <property type="match status" value="1"/>
</dbReference>
<accession>A0A439DBQ7</accession>
<proteinExistence type="predicted"/>
<evidence type="ECO:0000313" key="3">
    <source>
        <dbReference type="EMBL" id="RWA11823.1"/>
    </source>
</evidence>
<dbReference type="AlphaFoldDB" id="A0A439DBQ7"/>
<gene>
    <name evidence="3" type="ORF">EKO27_g3274</name>
</gene>
<feature type="compositionally biased region" description="Polar residues" evidence="1">
    <location>
        <begin position="281"/>
        <end position="292"/>
    </location>
</feature>
<dbReference type="PANTHER" id="PTHR38788">
    <property type="entry name" value="CLR5 DOMAIN-CONTAINING PROTEIN"/>
    <property type="match status" value="1"/>
</dbReference>
<name>A0A439DBQ7_9PEZI</name>
<reference evidence="3 4" key="1">
    <citation type="submission" date="2018-12" db="EMBL/GenBank/DDBJ databases">
        <title>Draft genome sequence of Xylaria grammica IHI A82.</title>
        <authorList>
            <person name="Buettner E."/>
            <person name="Kellner H."/>
        </authorList>
    </citation>
    <scope>NUCLEOTIDE SEQUENCE [LARGE SCALE GENOMIC DNA]</scope>
    <source>
        <strain evidence="3 4">IHI A82</strain>
    </source>
</reference>
<dbReference type="STRING" id="363999.A0A439DBQ7"/>
<dbReference type="Proteomes" id="UP000286045">
    <property type="component" value="Unassembled WGS sequence"/>
</dbReference>
<protein>
    <recommendedName>
        <fullName evidence="2">Clr5 domain-containing protein</fullName>
    </recommendedName>
</protein>
<dbReference type="PANTHER" id="PTHR38788:SF3">
    <property type="entry name" value="CLR5 DOMAIN-CONTAINING PROTEIN"/>
    <property type="match status" value="1"/>
</dbReference>
<dbReference type="EMBL" id="RYZI01000068">
    <property type="protein sequence ID" value="RWA11823.1"/>
    <property type="molecule type" value="Genomic_DNA"/>
</dbReference>
<feature type="domain" description="Clr5" evidence="2">
    <location>
        <begin position="20"/>
        <end position="73"/>
    </location>
</feature>